<name>A0A0A9D2B6_ARUDO</name>
<reference evidence="1" key="1">
    <citation type="submission" date="2014-09" db="EMBL/GenBank/DDBJ databases">
        <authorList>
            <person name="Magalhaes I.L.F."/>
            <person name="Oliveira U."/>
            <person name="Santos F.R."/>
            <person name="Vidigal T.H.D.A."/>
            <person name="Brescovit A.D."/>
            <person name="Santos A.J."/>
        </authorList>
    </citation>
    <scope>NUCLEOTIDE SEQUENCE</scope>
    <source>
        <tissue evidence="1">Shoot tissue taken approximately 20 cm above the soil surface</tissue>
    </source>
</reference>
<dbReference type="EMBL" id="GBRH01220008">
    <property type="protein sequence ID" value="JAD77887.1"/>
    <property type="molecule type" value="Transcribed_RNA"/>
</dbReference>
<proteinExistence type="predicted"/>
<reference evidence="1" key="2">
    <citation type="journal article" date="2015" name="Data Brief">
        <title>Shoot transcriptome of the giant reed, Arundo donax.</title>
        <authorList>
            <person name="Barrero R.A."/>
            <person name="Guerrero F.D."/>
            <person name="Moolhuijzen P."/>
            <person name="Goolsby J.A."/>
            <person name="Tidwell J."/>
            <person name="Bellgard S.E."/>
            <person name="Bellgard M.I."/>
        </authorList>
    </citation>
    <scope>NUCLEOTIDE SEQUENCE</scope>
    <source>
        <tissue evidence="1">Shoot tissue taken approximately 20 cm above the soil surface</tissue>
    </source>
</reference>
<evidence type="ECO:0000313" key="1">
    <source>
        <dbReference type="EMBL" id="JAD77887.1"/>
    </source>
</evidence>
<sequence>MSSFDTVKLFSSFSDIETDGSVLALSSPASIVNALTSELKASKVDECWHIREMPETATEICRGFFSSMFNFTASPVTQTQESLYLLKAEDFG</sequence>
<protein>
    <submittedName>
        <fullName evidence="1">Uncharacterized protein</fullName>
    </submittedName>
</protein>
<organism evidence="1">
    <name type="scientific">Arundo donax</name>
    <name type="common">Giant reed</name>
    <name type="synonym">Donax arundinaceus</name>
    <dbReference type="NCBI Taxonomy" id="35708"/>
    <lineage>
        <taxon>Eukaryota</taxon>
        <taxon>Viridiplantae</taxon>
        <taxon>Streptophyta</taxon>
        <taxon>Embryophyta</taxon>
        <taxon>Tracheophyta</taxon>
        <taxon>Spermatophyta</taxon>
        <taxon>Magnoliopsida</taxon>
        <taxon>Liliopsida</taxon>
        <taxon>Poales</taxon>
        <taxon>Poaceae</taxon>
        <taxon>PACMAD clade</taxon>
        <taxon>Arundinoideae</taxon>
        <taxon>Arundineae</taxon>
        <taxon>Arundo</taxon>
    </lineage>
</organism>
<dbReference type="AlphaFoldDB" id="A0A0A9D2B6"/>
<accession>A0A0A9D2B6</accession>